<organism evidence="2 3">
    <name type="scientific">Rhizoctonia solani</name>
    <dbReference type="NCBI Taxonomy" id="456999"/>
    <lineage>
        <taxon>Eukaryota</taxon>
        <taxon>Fungi</taxon>
        <taxon>Dikarya</taxon>
        <taxon>Basidiomycota</taxon>
        <taxon>Agaricomycotina</taxon>
        <taxon>Agaricomycetes</taxon>
        <taxon>Cantharellales</taxon>
        <taxon>Ceratobasidiaceae</taxon>
        <taxon>Rhizoctonia</taxon>
    </lineage>
</organism>
<evidence type="ECO:0000313" key="3">
    <source>
        <dbReference type="Proteomes" id="UP000650533"/>
    </source>
</evidence>
<accession>A0A8H8P5U1</accession>
<dbReference type="EMBL" id="CP059671">
    <property type="protein sequence ID" value="QRW26176.1"/>
    <property type="molecule type" value="Genomic_DNA"/>
</dbReference>
<sequence length="107" mass="11485">MPELKDIPLADDPLPTHGTSKGEHMTAIKNETSIDEMLAVVAAKKAALGGKANAKPYTGIVLKSKAHKTGESLVPASKVLNDQPELIISKRKGEVKDAGFKRRKTQQ</sequence>
<feature type="region of interest" description="Disordered" evidence="1">
    <location>
        <begin position="1"/>
        <end position="28"/>
    </location>
</feature>
<proteinExistence type="predicted"/>
<gene>
    <name evidence="2" type="ORF">RhiXN_11253</name>
</gene>
<evidence type="ECO:0000256" key="1">
    <source>
        <dbReference type="SAM" id="MobiDB-lite"/>
    </source>
</evidence>
<evidence type="ECO:0000313" key="2">
    <source>
        <dbReference type="EMBL" id="QRW26176.1"/>
    </source>
</evidence>
<reference evidence="2" key="1">
    <citation type="submission" date="2020-05" db="EMBL/GenBank/DDBJ databases">
        <title>Evolutionary and genomic comparisons of hybrid uninucleate and nonhybrid Rhizoctonia fungi.</title>
        <authorList>
            <person name="Li C."/>
            <person name="Chen X."/>
        </authorList>
    </citation>
    <scope>NUCLEOTIDE SEQUENCE</scope>
    <source>
        <strain evidence="2">AG-1 IA</strain>
    </source>
</reference>
<protein>
    <submittedName>
        <fullName evidence="2">Uncharacterized protein</fullName>
    </submittedName>
</protein>
<name>A0A8H8P5U1_9AGAM</name>
<dbReference type="KEGG" id="rsx:RhiXN_11253"/>
<dbReference type="AlphaFoldDB" id="A0A8H8P5U1"/>
<dbReference type="Proteomes" id="UP000650533">
    <property type="component" value="Chromosome 14"/>
</dbReference>
<dbReference type="RefSeq" id="XP_043186413.1">
    <property type="nucleotide sequence ID" value="XM_043331068.1"/>
</dbReference>
<dbReference type="GeneID" id="67033531"/>